<reference evidence="1" key="1">
    <citation type="submission" date="2016-01" db="EMBL/GenBank/DDBJ databases">
        <title>Reference transcriptome for the parasite Schistocephalus solidus: insights into the molecular evolution of parasitism.</title>
        <authorList>
            <person name="Hebert F.O."/>
            <person name="Grambauer S."/>
            <person name="Barber I."/>
            <person name="Landry C.R."/>
            <person name="Aubin-Horth N."/>
        </authorList>
    </citation>
    <scope>NUCLEOTIDE SEQUENCE</scope>
</reference>
<organism evidence="1">
    <name type="scientific">Schistocephalus solidus</name>
    <name type="common">Tapeworm</name>
    <dbReference type="NCBI Taxonomy" id="70667"/>
    <lineage>
        <taxon>Eukaryota</taxon>
        <taxon>Metazoa</taxon>
        <taxon>Spiralia</taxon>
        <taxon>Lophotrochozoa</taxon>
        <taxon>Platyhelminthes</taxon>
        <taxon>Cestoda</taxon>
        <taxon>Eucestoda</taxon>
        <taxon>Diphyllobothriidea</taxon>
        <taxon>Diphyllobothriidae</taxon>
        <taxon>Schistocephalus</taxon>
    </lineage>
</organism>
<proteinExistence type="predicted"/>
<dbReference type="AlphaFoldDB" id="A0A0X3PRN6"/>
<protein>
    <submittedName>
        <fullName evidence="1">Uncharacterized protein</fullName>
    </submittedName>
</protein>
<evidence type="ECO:0000313" key="1">
    <source>
        <dbReference type="EMBL" id="JAP54611.1"/>
    </source>
</evidence>
<feature type="non-terminal residue" evidence="1">
    <location>
        <position position="1"/>
    </location>
</feature>
<feature type="non-terminal residue" evidence="1">
    <location>
        <position position="431"/>
    </location>
</feature>
<gene>
    <name evidence="1" type="ORF">TR117344</name>
</gene>
<accession>A0A0X3PRN6</accession>
<name>A0A0X3PRN6_SCHSO</name>
<dbReference type="EMBL" id="GEEE01008614">
    <property type="protein sequence ID" value="JAP54611.1"/>
    <property type="molecule type" value="Transcribed_RNA"/>
</dbReference>
<sequence length="431" mass="48430">ILGYECVDHKTSCKPLVYYDSTSTGEHFLEWVKCLQICDHLSGDTGAAPDKHTICDENKANCVDFGNPDNSLAVFLICYVECQLRKKEEQTTTWQMHACTSYGDNCFQANYFGDLDHNTAFSGLKKCYSDCKEDLGRANTKSQISVCKFPQSECATFHAKQGSFDPYRQCLNLCKVKTDAKVKEIEGYECVDNGTPCKPLLYYDTTGTGELFWDWVNCLQVCDHLSGDTGAAPDKHSICDENKANCVDFGNPGSTLEVFLGCYVRCHQNKKGRRTKIWQMQVCMSHGDNCIPARYFGEPDQNAAFNKLKVCYSDCKEKLVTKRTRSAIQKRHKSEYKFLKSGKAAVQAQKGSFESNHQCLNFCTVKTDANAREIEGYECVYYGTPCKALDFNNTISSGKHFLQRKKCLQVCDHLSGETGSAPVEHSICDEN</sequence>